<evidence type="ECO:0000259" key="4">
    <source>
        <dbReference type="Pfam" id="PF22369"/>
    </source>
</evidence>
<dbReference type="PANTHER" id="PTHR23421">
    <property type="entry name" value="BETA-GALACTOSIDASE RELATED"/>
    <property type="match status" value="1"/>
</dbReference>
<keyword evidence="5" id="KW-0378">Hydrolase</keyword>
<accession>A0A942TH79</accession>
<dbReference type="Pfam" id="PF01301">
    <property type="entry name" value="Glyco_hydro_35"/>
    <property type="match status" value="1"/>
</dbReference>
<dbReference type="Pfam" id="PF22369">
    <property type="entry name" value="GLMA_2nd"/>
    <property type="match status" value="1"/>
</dbReference>
<dbReference type="InterPro" id="IPR031330">
    <property type="entry name" value="Gly_Hdrlase_35_cat"/>
</dbReference>
<comment type="similarity">
    <text evidence="1 2">Belongs to the glycosyl hydrolase 35 family.</text>
</comment>
<evidence type="ECO:0000259" key="3">
    <source>
        <dbReference type="Pfam" id="PF01301"/>
    </source>
</evidence>
<dbReference type="Proteomes" id="UP000681414">
    <property type="component" value="Unassembled WGS sequence"/>
</dbReference>
<dbReference type="InterPro" id="IPR029062">
    <property type="entry name" value="Class_I_gatase-like"/>
</dbReference>
<evidence type="ECO:0000313" key="6">
    <source>
        <dbReference type="Proteomes" id="UP000681414"/>
    </source>
</evidence>
<dbReference type="EMBL" id="JAGYPG010000002">
    <property type="protein sequence ID" value="MBS4196087.1"/>
    <property type="molecule type" value="Genomic_DNA"/>
</dbReference>
<evidence type="ECO:0000313" key="5">
    <source>
        <dbReference type="EMBL" id="MBS4196087.1"/>
    </source>
</evidence>
<dbReference type="InterPro" id="IPR017853">
    <property type="entry name" value="GH"/>
</dbReference>
<evidence type="ECO:0000256" key="1">
    <source>
        <dbReference type="ARBA" id="ARBA00009809"/>
    </source>
</evidence>
<dbReference type="RefSeq" id="WP_213125249.1">
    <property type="nucleotide sequence ID" value="NZ_JAGYPG010000002.1"/>
</dbReference>
<evidence type="ECO:0000256" key="2">
    <source>
        <dbReference type="RuleBase" id="RU003679"/>
    </source>
</evidence>
<proteinExistence type="inferred from homology"/>
<dbReference type="GO" id="GO:0004565">
    <property type="term" value="F:beta-galactosidase activity"/>
    <property type="evidence" value="ECO:0007669"/>
    <property type="project" value="UniProtKB-EC"/>
</dbReference>
<dbReference type="AlphaFoldDB" id="A0A942TH79"/>
<reference evidence="5 6" key="1">
    <citation type="submission" date="2021-05" db="EMBL/GenBank/DDBJ databases">
        <title>Novel Bacillus species.</title>
        <authorList>
            <person name="Liu G."/>
        </authorList>
    </citation>
    <scope>NUCLEOTIDE SEQUENCE [LARGE SCALE GENOMIC DNA]</scope>
    <source>
        <strain evidence="6">FJAT-49780</strain>
    </source>
</reference>
<dbReference type="GO" id="GO:0005975">
    <property type="term" value="P:carbohydrate metabolic process"/>
    <property type="evidence" value="ECO:0007669"/>
    <property type="project" value="InterPro"/>
</dbReference>
<dbReference type="PRINTS" id="PR00742">
    <property type="entry name" value="GLHYDRLASE35"/>
</dbReference>
<feature type="domain" description="GLMA-like second" evidence="4">
    <location>
        <begin position="473"/>
        <end position="579"/>
    </location>
</feature>
<dbReference type="InterPro" id="IPR001944">
    <property type="entry name" value="Glycoside_Hdrlase_35"/>
</dbReference>
<dbReference type="SUPFAM" id="SSF51445">
    <property type="entry name" value="(Trans)glycosidases"/>
    <property type="match status" value="1"/>
</dbReference>
<keyword evidence="6" id="KW-1185">Reference proteome</keyword>
<feature type="domain" description="Glycoside hydrolase 35 catalytic" evidence="3">
    <location>
        <begin position="8"/>
        <end position="176"/>
    </location>
</feature>
<dbReference type="Gene3D" id="3.40.50.880">
    <property type="match status" value="1"/>
</dbReference>
<sequence>MIEIKNKQILIDGKPQLIMCGEIHYFRLDRADWQDRIDKLKLSGCNAVATYVPWVIHEFEEGNIDLTGETRPELDLKAFVDLCEENGLYFFVRPGPFTMAEMKNEGLPFWVYEKHPEIIPTGWDKKPATTKTIDYLHPGYLRDVKNWYRAVMEIVEPKLYPNGNVIAFQLDNEIGMLSWVSNCPDLTDFVLDDFAAWLSRSYAEETLAKRYPFNIEEKEVRNDAIRSPQESYSLELMKDLGYFMRNRFARYIAVLRDYAEEFGAKDIPFVVNIHGTGGGRGFTFPIGISQLYETYTQGPGYLSGSDIYFGDLTVETFQDLYLINGFMDSVHLPDQPLTSVEFNCGDGNFGNNLSGRYDPSAADFKTRMCIAQGNRLINYYLFAGGRNYRFESSKGDGNDRIAFTGEHHGFAAPVGPEGKLNYTFPRMARSIKTMMAVSDKLAAMDEERDNISFAFIPDYYMTEYRYPTSEKMRQVLSNIEANRAYSSWESMGRALLLLGYRFGAIDIQNKPLSVDDTEVLALPSAKYMAANIQSKLVDFLEAGGRILLYGELPQFDMEGNPCTILADALRIKAAGEKRDSSEYYLSLNALNWAGGRPETRTHFAQVMESDTATPLLSVYGTDEVCAYDAVVGKGRAVVVAAAYPCDLVFYKKVFSKLGAVARLTHDYEDHGIFSTSTANAAGERFIHLLNLDGLDKTLRVYHDGEALFGGRELLLQSKEGAMLPVNVQLDGIGEIVYSTAEIMYVGENEIEFHLTQAQDVIAIRTERAISDSAEYDAELVDGVTFIRSKKHSKVDSQLTVRFE</sequence>
<dbReference type="EC" id="3.2.1.23" evidence="5"/>
<dbReference type="InterPro" id="IPR054746">
    <property type="entry name" value="GLMA-like_second"/>
</dbReference>
<dbReference type="Gene3D" id="3.20.20.80">
    <property type="entry name" value="Glycosidases"/>
    <property type="match status" value="1"/>
</dbReference>
<keyword evidence="5" id="KW-0326">Glycosidase</keyword>
<organism evidence="5 6">
    <name type="scientific">Lederbergia citri</name>
    <dbReference type="NCBI Taxonomy" id="2833580"/>
    <lineage>
        <taxon>Bacteria</taxon>
        <taxon>Bacillati</taxon>
        <taxon>Bacillota</taxon>
        <taxon>Bacilli</taxon>
        <taxon>Bacillales</taxon>
        <taxon>Bacillaceae</taxon>
        <taxon>Lederbergia</taxon>
    </lineage>
</organism>
<gene>
    <name evidence="5" type="ORF">KHA97_13555</name>
</gene>
<comment type="caution">
    <text evidence="5">The sequence shown here is derived from an EMBL/GenBank/DDBJ whole genome shotgun (WGS) entry which is preliminary data.</text>
</comment>
<protein>
    <submittedName>
        <fullName evidence="5">Beta-galactosidase</fullName>
        <ecNumber evidence="5">3.2.1.23</ecNumber>
    </submittedName>
</protein>
<name>A0A942TH79_9BACI</name>